<dbReference type="Gene3D" id="2.60.40.1080">
    <property type="match status" value="3"/>
</dbReference>
<dbReference type="InterPro" id="IPR018391">
    <property type="entry name" value="PQQ_b-propeller_rpt"/>
</dbReference>
<dbReference type="OrthoDB" id="411361at2"/>
<evidence type="ECO:0000259" key="2">
    <source>
        <dbReference type="SMART" id="SM00635"/>
    </source>
</evidence>
<dbReference type="SUPFAM" id="SSF48239">
    <property type="entry name" value="Terpenoid cyclases/Protein prenyltransferases"/>
    <property type="match status" value="1"/>
</dbReference>
<dbReference type="RefSeq" id="WP_014901549.1">
    <property type="nucleotide sequence ID" value="NC_018515.1"/>
</dbReference>
<dbReference type="CDD" id="cd00688">
    <property type="entry name" value="ISOPREN_C2_like"/>
    <property type="match status" value="1"/>
</dbReference>
<name>J7ILF5_DESMD</name>
<dbReference type="Gene3D" id="2.40.128.630">
    <property type="match status" value="2"/>
</dbReference>
<feature type="chain" id="PRO_5003793768" evidence="1">
    <location>
        <begin position="32"/>
        <end position="1104"/>
    </location>
</feature>
<dbReference type="eggNOG" id="COG1520">
    <property type="taxonomic scope" value="Bacteria"/>
</dbReference>
<dbReference type="InterPro" id="IPR008930">
    <property type="entry name" value="Terpenoid_cyclase/PrenylTrfase"/>
</dbReference>
<evidence type="ECO:0000256" key="1">
    <source>
        <dbReference type="SAM" id="SignalP"/>
    </source>
</evidence>
<dbReference type="eggNOG" id="COG1657">
    <property type="taxonomic scope" value="Bacteria"/>
</dbReference>
<dbReference type="STRING" id="768704.Desmer_0593"/>
<reference evidence="4" key="2">
    <citation type="submission" date="2012-08" db="EMBL/GenBank/DDBJ databases">
        <title>Finished genome of Desulfosporosinus meridiei DSM 13257.</title>
        <authorList>
            <person name="Huntemann M."/>
            <person name="Wei C.-L."/>
            <person name="Han J."/>
            <person name="Detter J.C."/>
            <person name="Han C."/>
            <person name="Davenport K."/>
            <person name="Daligault H."/>
            <person name="Erkkila T."/>
            <person name="Gu W."/>
            <person name="Munk A.C.C."/>
            <person name="Teshima H."/>
            <person name="Xu Y."/>
            <person name="Chain P."/>
            <person name="Tapia R."/>
            <person name="Chen A."/>
            <person name="Krypides N."/>
            <person name="Mavromatis K."/>
            <person name="Markowitz V."/>
            <person name="Szeto E."/>
            <person name="Ivanova N."/>
            <person name="Mikhailova N."/>
            <person name="Ovchinnikova G."/>
            <person name="Pagani I."/>
            <person name="Pati A."/>
            <person name="Goodwin L."/>
            <person name="Peters L."/>
            <person name="Pitluck S."/>
            <person name="Woyke T."/>
            <person name="Pester M."/>
            <person name="Spring S."/>
            <person name="Ollivier B."/>
            <person name="Rattei T."/>
            <person name="Klenk H.-P."/>
            <person name="Wagner M."/>
            <person name="Loy A."/>
        </authorList>
    </citation>
    <scope>NUCLEOTIDE SEQUENCE [LARGE SCALE GENOMIC DNA]</scope>
    <source>
        <strain evidence="4">ATCC BAA-275 / DSM 13257 / NCIMB 13706 / S10</strain>
    </source>
</reference>
<dbReference type="Pfam" id="PF13360">
    <property type="entry name" value="PQQ_2"/>
    <property type="match status" value="1"/>
</dbReference>
<dbReference type="InterPro" id="IPR003343">
    <property type="entry name" value="Big_2"/>
</dbReference>
<dbReference type="SUPFAM" id="SSF50998">
    <property type="entry name" value="Quinoprotein alcohol dehydrogenase-like"/>
    <property type="match status" value="2"/>
</dbReference>
<evidence type="ECO:0000313" key="4">
    <source>
        <dbReference type="Proteomes" id="UP000005262"/>
    </source>
</evidence>
<dbReference type="InterPro" id="IPR011047">
    <property type="entry name" value="Quinoprotein_ADH-like_sf"/>
</dbReference>
<dbReference type="InterPro" id="IPR002372">
    <property type="entry name" value="PQQ_rpt_dom"/>
</dbReference>
<keyword evidence="4" id="KW-1185">Reference proteome</keyword>
<dbReference type="EMBL" id="CP003629">
    <property type="protein sequence ID" value="AFQ42627.1"/>
    <property type="molecule type" value="Genomic_DNA"/>
</dbReference>
<dbReference type="SMART" id="SM00635">
    <property type="entry name" value="BID_2"/>
    <property type="match status" value="2"/>
</dbReference>
<accession>J7ILF5</accession>
<sequence>MVIQMKKIRAVLAWFMVLTLLWSVLPASALAAEGDISPDWLRSYYKNVADTYRNDDLPTVDRQGQVYTVDSQGYIYCITPERTLKWKADLGQAGAYYALGGVGPVIDGQGICYMASGDGRVYAINSAGQVLWTAAMEGQETVAPGTSPALSAAGDTLYVVSDRSLYALNTADGSRAWMASISRGLNTPVVSPKDGVIYVAGTSALNAVKPDGTRLWVKVLNDLPDIEGRGDYPIYVGKTNERNSPEKRMAVDEEGSVYFISLNNTKSALGKVLTQNRLWAFSSEGAVKWYRDIDTVVSSPAYYQGTVYYRTARNEVYALGSARGDLKWSYQAPETMPVATHVDFRSAPAIGPDGTLYVPVYDKIYAFADEGGSARLKWKSQPAQGDIYLSAVAGPGPQGELYALVGGGSFLARFTDPEFTPVPWRLETEAPQCLLFPGGSYQIPVYLLDTYDRRLSLSSLSWTSSDPAVVGAEEGLLKAKGAGEATVTVRHQDNDPENNRLQAEIQVRVVPAESGFSLSLTPAQPVVLTGQSLPLQAQILSSEGEVVQGESIEWKSSSPLAAIDSQGLVTAGQQEGTVLINARVAAHPQLQATLNLEVKAYQVTPVDRSGIERAIALTAGYVNANSRRGEALSDWDVFGLNACGPEWLSAADRDGYLSQLTVKVNESGVGSQLTDYARVSLGVLSAGGDPYDFVGENLLQKIMDYPSLSQGINAGIWALIALDGAGAIVPSQAKNNREALIQHILDHRVQEGWSYSGGLPEVDMTGMALYALAPYRDMPAVKAAGEEAIGWLSENQLSDGKFGSWGSVNCESAAQAIMGITAWGIDPQGPAFTKSKGNAVTALLSYQMASGVFKHVDTIDAYMATPQAVEALAAIADFMDNGRSDIYYKITAVPPAPEEITSLEITPAGAEIPVGRTIQLKATNQAGQTVGQDEAGASLVTWSVLGDSGLVGITEEGLLTGLQPGTVDILGQLKSNPNIKAQAQVNVVGRRIEYTSPTAPEEPLIGVSGKELATQVSNLSGKTLSVLVHIVLYQKDQAEDAAAGSQVKSIVRQSYLEKTLAPGEVYSLSGGFVWPGDDKEYEGKVMIWSGWEGKPLCEPIIISR</sequence>
<dbReference type="KEGG" id="dmi:Desmer_0593"/>
<reference evidence="3 4" key="1">
    <citation type="journal article" date="2012" name="J. Bacteriol.">
        <title>Complete genome sequences of Desulfosporosinus orientis DSM765T, Desulfosporosinus youngiae DSM17734T, Desulfosporosinus meridiei DSM13257T, and Desulfosporosinus acidiphilus DSM22704T.</title>
        <authorList>
            <person name="Pester M."/>
            <person name="Brambilla E."/>
            <person name="Alazard D."/>
            <person name="Rattei T."/>
            <person name="Weinmaier T."/>
            <person name="Han J."/>
            <person name="Lucas S."/>
            <person name="Lapidus A."/>
            <person name="Cheng J.F."/>
            <person name="Goodwin L."/>
            <person name="Pitluck S."/>
            <person name="Peters L."/>
            <person name="Ovchinnikova G."/>
            <person name="Teshima H."/>
            <person name="Detter J.C."/>
            <person name="Han C.S."/>
            <person name="Tapia R."/>
            <person name="Land M.L."/>
            <person name="Hauser L."/>
            <person name="Kyrpides N.C."/>
            <person name="Ivanova N.N."/>
            <person name="Pagani I."/>
            <person name="Huntmann M."/>
            <person name="Wei C.L."/>
            <person name="Davenport K.W."/>
            <person name="Daligault H."/>
            <person name="Chain P.S."/>
            <person name="Chen A."/>
            <person name="Mavromatis K."/>
            <person name="Markowitz V."/>
            <person name="Szeto E."/>
            <person name="Mikhailova N."/>
            <person name="Pati A."/>
            <person name="Wagner M."/>
            <person name="Woyke T."/>
            <person name="Ollivier B."/>
            <person name="Klenk H.P."/>
            <person name="Spring S."/>
            <person name="Loy A."/>
        </authorList>
    </citation>
    <scope>NUCLEOTIDE SEQUENCE [LARGE SCALE GENOMIC DNA]</scope>
    <source>
        <strain evidence="4">ATCC BAA-275 / DSM 13257 / NCIMB 13706 / S10</strain>
    </source>
</reference>
<feature type="domain" description="BIG2" evidence="2">
    <location>
        <begin position="899"/>
        <end position="983"/>
    </location>
</feature>
<organism evidence="3 4">
    <name type="scientific">Desulfosporosinus meridiei (strain ATCC BAA-275 / DSM 13257 / KCTC 12902 / NCIMB 13706 / S10)</name>
    <dbReference type="NCBI Taxonomy" id="768704"/>
    <lineage>
        <taxon>Bacteria</taxon>
        <taxon>Bacillati</taxon>
        <taxon>Bacillota</taxon>
        <taxon>Clostridia</taxon>
        <taxon>Eubacteriales</taxon>
        <taxon>Desulfitobacteriaceae</taxon>
        <taxon>Desulfosporosinus</taxon>
    </lineage>
</organism>
<dbReference type="Gene3D" id="2.40.10.480">
    <property type="match status" value="1"/>
</dbReference>
<keyword evidence="1" id="KW-0732">Signal</keyword>
<dbReference type="SMART" id="SM00564">
    <property type="entry name" value="PQQ"/>
    <property type="match status" value="5"/>
</dbReference>
<evidence type="ECO:0000313" key="3">
    <source>
        <dbReference type="EMBL" id="AFQ42627.1"/>
    </source>
</evidence>
<feature type="domain" description="BIG2" evidence="2">
    <location>
        <begin position="514"/>
        <end position="594"/>
    </location>
</feature>
<proteinExistence type="predicted"/>
<dbReference type="PANTHER" id="PTHR34512">
    <property type="entry name" value="CELL SURFACE PROTEIN"/>
    <property type="match status" value="1"/>
</dbReference>
<dbReference type="InterPro" id="IPR008964">
    <property type="entry name" value="Invasin/intimin_cell_adhesion"/>
</dbReference>
<dbReference type="HOGENOM" id="CLU_282817_0_0_9"/>
<dbReference type="SUPFAM" id="SSF49373">
    <property type="entry name" value="Invasin/intimin cell-adhesion fragments"/>
    <property type="match status" value="1"/>
</dbReference>
<dbReference type="AlphaFoldDB" id="J7ILF5"/>
<protein>
    <submittedName>
        <fullName evidence="3">WD40-like repeat protein</fullName>
    </submittedName>
</protein>
<gene>
    <name evidence="3" type="ordered locus">Desmer_0593</name>
</gene>
<dbReference type="PANTHER" id="PTHR34512:SF30">
    <property type="entry name" value="OUTER MEMBRANE PROTEIN ASSEMBLY FACTOR BAMB"/>
    <property type="match status" value="1"/>
</dbReference>
<feature type="signal peptide" evidence="1">
    <location>
        <begin position="1"/>
        <end position="31"/>
    </location>
</feature>
<dbReference type="Gene3D" id="1.50.10.20">
    <property type="match status" value="1"/>
</dbReference>
<dbReference type="Proteomes" id="UP000005262">
    <property type="component" value="Chromosome"/>
</dbReference>